<feature type="domain" description="LTD" evidence="10">
    <location>
        <begin position="1720"/>
        <end position="1893"/>
    </location>
</feature>
<comment type="caution">
    <text evidence="11">The sequence shown here is derived from an EMBL/GenBank/DDBJ whole genome shotgun (WGS) entry which is preliminary data.</text>
</comment>
<dbReference type="InterPro" id="IPR017868">
    <property type="entry name" value="Filamin/ABP280_repeat-like"/>
</dbReference>
<dbReference type="SUPFAM" id="SSF74853">
    <property type="entry name" value="Lamin A/C globular tail domain"/>
    <property type="match status" value="2"/>
</dbReference>
<name>A0A5C6E2A5_9BACT</name>
<feature type="region of interest" description="Disordered" evidence="9">
    <location>
        <begin position="1156"/>
        <end position="1183"/>
    </location>
</feature>
<dbReference type="PANTHER" id="PTHR37397">
    <property type="entry name" value="SI:CH211-183D21.1"/>
    <property type="match status" value="1"/>
</dbReference>
<accession>A0A5C6E2A5</accession>
<feature type="domain" description="LTD" evidence="10">
    <location>
        <begin position="994"/>
        <end position="1124"/>
    </location>
</feature>
<comment type="subcellular location">
    <subcellularLocation>
        <location evidence="1">Cell projection</location>
        <location evidence="1">Cilium</location>
    </subcellularLocation>
    <subcellularLocation>
        <location evidence="2">Cytoplasm</location>
    </subcellularLocation>
</comment>
<dbReference type="GO" id="GO:0005737">
    <property type="term" value="C:cytoplasm"/>
    <property type="evidence" value="ECO:0007669"/>
    <property type="project" value="UniProtKB-SubCell"/>
</dbReference>
<dbReference type="InterPro" id="IPR001322">
    <property type="entry name" value="Lamin_tail_dom"/>
</dbReference>
<evidence type="ECO:0000313" key="12">
    <source>
        <dbReference type="Proteomes" id="UP000315471"/>
    </source>
</evidence>
<dbReference type="RefSeq" id="WP_146600121.1">
    <property type="nucleotide sequence ID" value="NZ_SJPY01000004.1"/>
</dbReference>
<evidence type="ECO:0000256" key="1">
    <source>
        <dbReference type="ARBA" id="ARBA00004138"/>
    </source>
</evidence>
<dbReference type="InterPro" id="IPR038081">
    <property type="entry name" value="CalX-like_sf"/>
</dbReference>
<dbReference type="SMART" id="SM00237">
    <property type="entry name" value="Calx_beta"/>
    <property type="match status" value="2"/>
</dbReference>
<dbReference type="Proteomes" id="UP000315471">
    <property type="component" value="Unassembled WGS sequence"/>
</dbReference>
<feature type="region of interest" description="Disordered" evidence="9">
    <location>
        <begin position="1"/>
        <end position="21"/>
    </location>
</feature>
<dbReference type="SUPFAM" id="SSF141072">
    <property type="entry name" value="CalX-like"/>
    <property type="match status" value="2"/>
</dbReference>
<keyword evidence="4" id="KW-0732">Signal</keyword>
<dbReference type="Pfam" id="PF22544">
    <property type="entry name" value="HYDIN_VesB_CFA65-like_Ig"/>
    <property type="match status" value="1"/>
</dbReference>
<dbReference type="Gene3D" id="2.60.40.1260">
    <property type="entry name" value="Lamin Tail domain"/>
    <property type="match status" value="2"/>
</dbReference>
<keyword evidence="3" id="KW-0963">Cytoplasm</keyword>
<feature type="compositionally biased region" description="Polar residues" evidence="9">
    <location>
        <begin position="1156"/>
        <end position="1172"/>
    </location>
</feature>
<dbReference type="InterPro" id="IPR053879">
    <property type="entry name" value="HYDIN_VesB_CFA65-like_Ig"/>
</dbReference>
<organism evidence="11 12">
    <name type="scientific">Novipirellula aureliae</name>
    <dbReference type="NCBI Taxonomy" id="2527966"/>
    <lineage>
        <taxon>Bacteria</taxon>
        <taxon>Pseudomonadati</taxon>
        <taxon>Planctomycetota</taxon>
        <taxon>Planctomycetia</taxon>
        <taxon>Pirellulales</taxon>
        <taxon>Pirellulaceae</taxon>
        <taxon>Novipirellula</taxon>
    </lineage>
</organism>
<dbReference type="InterPro" id="IPR013783">
    <property type="entry name" value="Ig-like_fold"/>
</dbReference>
<evidence type="ECO:0000256" key="6">
    <source>
        <dbReference type="ARBA" id="ARBA00022837"/>
    </source>
</evidence>
<keyword evidence="12" id="KW-1185">Reference proteome</keyword>
<evidence type="ECO:0000256" key="5">
    <source>
        <dbReference type="ARBA" id="ARBA00022737"/>
    </source>
</evidence>
<dbReference type="Gene3D" id="2.60.40.2030">
    <property type="match status" value="2"/>
</dbReference>
<sequence length="2179" mass="223045">MKLLDSIFTSQKKKNKKRRRSIAVRNNRKVMLENLEGRRLMAVLGSVDFETQGDGYSTNQAEFSDGGGDFFTQIPTNSIGSYYNVTGQTGTGYFTAMDIDADGSLPATLNMDQVNISGQTNLSFSVDLAEDADGANQDWDNSDFVHFDYSIDGGNYEPLIWFENDGSTYNSEALLDTDFDGTGDSTALTDTFANFTAPIPGLGNTLDIRVTFQLDSGDEDIAMDQMVVSGDATGGGAILGIAATDTVKPEGDSGTAPATQFTFDITRSGDTSGASDVTWTVNNIDTDAADFTGALTGTESFLAGEATKTVTVNVVGDTLAESNEDFTVDLTGPVNAIIGTASASGTIQDDDTPVIPAVINEFVFSHTSTDTDEYIEILSTPSADMSAYTVLVLDGSGTEGVIKHALSLGTADSNGLQYAGGGIQAQDTFTNGADQSILLVQGFTGNVGDDLDTDDDGTLDTTPWSALLDDVALSNGDAGNSAYSTTVLSAATLSDGSTFHPGGASRIPNGIDTNSSADWLRNDFAGDGLDSFGDTFTTVAGNAINTPLAPNAAVAGTPGMAITQTDGSTDVTESGSSDSFLIGFNTNPTSPVTVTVTPDSQIDLGNGAGVAVILNFTDKAPQTVTVNAVDDVAVEAAIHTGLITISTASSDGDYNNLSGSVTANIADNDTAAPATFLNEFVLNHRGGDSYDFVEVRSTPSANLSSLTIVAVDGSTGEIVDTGALTTANASGFATSVFVDTLYDGMSIILAEGFSGSVAADLDFDDDGVFDFDQVPVPAGATYTVAPWASVRDSVSTAENVSDTFGLVQLSSTTLNDGDTFGVSGASRIPDAITATTSASEWIRNDFEGFGLPGYPFQGSLPANPGTAINTPDAANTVTCGILVTATGAGTSVAEGGASDSILISLAGATPTGVVTVTVTPDAQLDLGNGAGVATNVVFNASATPISVNIDAVDDAANEGPHTGLISFEVTASTDANYPIGTTAGDLSVAITDNEVGGGTPSIVISEIMYNPNTIENVGEGEWIEIVNTGTTSVNIGGWVFDDEDSYNWGEIPLGTTLSAGQVAVVHSDAFTSSVFRSEWGVPASAQVIAVPWGSLANGPAIGNEVLQLLDGVGGNEIDVVDFADSGDWPSDPGGPSIYLTDLSADNNVGTSWAQSDVQASPAQDPVSINPTGPNYDVTDEGSPGFVPPIVAGAASVSIAAGADGNETGPVNGRFTVTQSGVSATDTIISYTVSGDAAAPGDFTALSGSVTIPMNSTSADIDVFVIDDAIFEGTEDLIVTLDSVTSGTATISGASATISIFDNEVAVGYNVGDIVVNEIMKDPNAVGDADGEYFEVYNTTASTIDINGWTLSDDGSDSVVIANGGSLNVPAGGYLVLGRNADFATNGGVNVDYQYDGLSFELANGDDEVILTDAAGNEIDRVVYTDADFPDVTGASLELLPSVLATVDPEVGNDDFLNWQASSATIGAGPDFGTPGAVNSAPSPEINLTGATINIADGDATPSTADGTDFGAIVIGSPITKTFTIENEGSASLDVTAISITGVDAADFAITGSLGLPVTIASGGSVSFDVSFNPTTAGTKAATIKIANTDSNENPYDFAITGIATAALVPEITVESNFIEIVDGDTTPDVADSTQFGVSDVAVGTETERYFISNDGTADLTVSAISITGVNAGDFAVDPAFSGPVVIAPGDNFSFEVDFDPSATGVRNAMVNITSDDADEGAYDFAISGTGVNATTADIVINEVDSDTVGTDADEFIELYGPAGTSLDGLVLVLYNGSNDGAYDAIDLDGQVIPADGYFVIGSASVPNVDMVEFTTNGVQNGPDAVALYTGDATAFNTVFATATPASTTNLRDAVVYGTNDADDAALLTALGETVQYDESANGTSDADSVSRVPNGLIASGFAIQAPTPGATNDATVSASIAGRHIFYDKSFFDGNGANNDGPNDDAAIDTGKSALLQGQTATRDNYTAYNRGINGIMVDIDNPAGTLTVNDFEFRVGNSNTPSTWALATAPTSVTHIVGGGEGGSDRVVIKWADNAIEKEWLQVTVLNNANTGLAAADIHYWGNAVGDSLNDTGSAFVNALDADTIRANPRNFLNAALVDDAYDINKDRFVNSLDSDIARANSTNFISALKMISAPSAMANGSFLGLVDLIANQAQDTDEPEAAADALFAQYSSSDLLF</sequence>
<proteinExistence type="predicted"/>
<evidence type="ECO:0000256" key="8">
    <source>
        <dbReference type="ARBA" id="ARBA00023273"/>
    </source>
</evidence>
<dbReference type="PANTHER" id="PTHR37397:SF1">
    <property type="entry name" value="LTD DOMAIN-CONTAINING PROTEIN"/>
    <property type="match status" value="1"/>
</dbReference>
<keyword evidence="6" id="KW-0106">Calcium</keyword>
<dbReference type="InterPro" id="IPR003644">
    <property type="entry name" value="Calx_beta"/>
</dbReference>
<dbReference type="OrthoDB" id="223420at2"/>
<keyword evidence="5" id="KW-0677">Repeat</keyword>
<feature type="domain" description="LTD" evidence="10">
    <location>
        <begin position="1284"/>
        <end position="1425"/>
    </location>
</feature>
<feature type="compositionally biased region" description="Basic residues" evidence="9">
    <location>
        <begin position="11"/>
        <end position="21"/>
    </location>
</feature>
<evidence type="ECO:0000259" key="10">
    <source>
        <dbReference type="PROSITE" id="PS51841"/>
    </source>
</evidence>
<dbReference type="NCBIfam" id="NF012200">
    <property type="entry name" value="choice_anch_D"/>
    <property type="match status" value="2"/>
</dbReference>
<evidence type="ECO:0000313" key="11">
    <source>
        <dbReference type="EMBL" id="TWU41279.1"/>
    </source>
</evidence>
<dbReference type="Pfam" id="PF00932">
    <property type="entry name" value="LTD"/>
    <property type="match status" value="2"/>
</dbReference>
<protein>
    <submittedName>
        <fullName evidence="11">Calx-beta domain protein</fullName>
    </submittedName>
</protein>
<dbReference type="InterPro" id="IPR036415">
    <property type="entry name" value="Lamin_tail_dom_sf"/>
</dbReference>
<keyword evidence="8" id="KW-0966">Cell projection</keyword>
<dbReference type="PROSITE" id="PS50194">
    <property type="entry name" value="FILAMIN_REPEAT"/>
    <property type="match status" value="1"/>
</dbReference>
<dbReference type="GO" id="GO:0007154">
    <property type="term" value="P:cell communication"/>
    <property type="evidence" value="ECO:0007669"/>
    <property type="project" value="InterPro"/>
</dbReference>
<evidence type="ECO:0000256" key="2">
    <source>
        <dbReference type="ARBA" id="ARBA00004496"/>
    </source>
</evidence>
<reference evidence="11 12" key="1">
    <citation type="submission" date="2019-02" db="EMBL/GenBank/DDBJ databases">
        <title>Deep-cultivation of Planctomycetes and their phenomic and genomic characterization uncovers novel biology.</title>
        <authorList>
            <person name="Wiegand S."/>
            <person name="Jogler M."/>
            <person name="Boedeker C."/>
            <person name="Pinto D."/>
            <person name="Vollmers J."/>
            <person name="Rivas-Marin E."/>
            <person name="Kohn T."/>
            <person name="Peeters S.H."/>
            <person name="Heuer A."/>
            <person name="Rast P."/>
            <person name="Oberbeckmann S."/>
            <person name="Bunk B."/>
            <person name="Jeske O."/>
            <person name="Meyerdierks A."/>
            <person name="Storesund J.E."/>
            <person name="Kallscheuer N."/>
            <person name="Luecker S."/>
            <person name="Lage O.M."/>
            <person name="Pohl T."/>
            <person name="Merkel B.J."/>
            <person name="Hornburger P."/>
            <person name="Mueller R.-W."/>
            <person name="Bruemmer F."/>
            <person name="Labrenz M."/>
            <person name="Spormann A.M."/>
            <person name="Op Den Camp H."/>
            <person name="Overmann J."/>
            <person name="Amann R."/>
            <person name="Jetten M.S.M."/>
            <person name="Mascher T."/>
            <person name="Medema M.H."/>
            <person name="Devos D.P."/>
            <person name="Kaster A.-K."/>
            <person name="Ovreas L."/>
            <person name="Rohde M."/>
            <person name="Galperin M.Y."/>
            <person name="Jogler C."/>
        </authorList>
    </citation>
    <scope>NUCLEOTIDE SEQUENCE [LARGE SCALE GENOMIC DNA]</scope>
    <source>
        <strain evidence="11 12">Q31b</strain>
    </source>
</reference>
<dbReference type="EMBL" id="SJPY01000004">
    <property type="protein sequence ID" value="TWU41279.1"/>
    <property type="molecule type" value="Genomic_DNA"/>
</dbReference>
<keyword evidence="7" id="KW-0969">Cilium</keyword>
<evidence type="ECO:0000256" key="3">
    <source>
        <dbReference type="ARBA" id="ARBA00022490"/>
    </source>
</evidence>
<dbReference type="PROSITE" id="PS51841">
    <property type="entry name" value="LTD"/>
    <property type="match status" value="3"/>
</dbReference>
<dbReference type="Pfam" id="PF03160">
    <property type="entry name" value="Calx-beta"/>
    <property type="match status" value="2"/>
</dbReference>
<gene>
    <name evidence="11" type="ORF">Q31b_27180</name>
</gene>
<evidence type="ECO:0000256" key="4">
    <source>
        <dbReference type="ARBA" id="ARBA00022729"/>
    </source>
</evidence>
<dbReference type="GO" id="GO:0016020">
    <property type="term" value="C:membrane"/>
    <property type="evidence" value="ECO:0007669"/>
    <property type="project" value="InterPro"/>
</dbReference>
<dbReference type="Gene3D" id="2.60.40.10">
    <property type="entry name" value="Immunoglobulins"/>
    <property type="match status" value="2"/>
</dbReference>
<evidence type="ECO:0000256" key="9">
    <source>
        <dbReference type="SAM" id="MobiDB-lite"/>
    </source>
</evidence>
<evidence type="ECO:0000256" key="7">
    <source>
        <dbReference type="ARBA" id="ARBA00023069"/>
    </source>
</evidence>